<accession>A0AAN8P3A2</accession>
<feature type="non-terminal residue" evidence="1">
    <location>
        <position position="1"/>
    </location>
</feature>
<gene>
    <name evidence="1" type="ORF">RUM43_003467</name>
</gene>
<organism evidence="1 2">
    <name type="scientific">Polyplax serrata</name>
    <name type="common">Common mouse louse</name>
    <dbReference type="NCBI Taxonomy" id="468196"/>
    <lineage>
        <taxon>Eukaryota</taxon>
        <taxon>Metazoa</taxon>
        <taxon>Ecdysozoa</taxon>
        <taxon>Arthropoda</taxon>
        <taxon>Hexapoda</taxon>
        <taxon>Insecta</taxon>
        <taxon>Pterygota</taxon>
        <taxon>Neoptera</taxon>
        <taxon>Paraneoptera</taxon>
        <taxon>Psocodea</taxon>
        <taxon>Troctomorpha</taxon>
        <taxon>Phthiraptera</taxon>
        <taxon>Anoplura</taxon>
        <taxon>Polyplacidae</taxon>
        <taxon>Polyplax</taxon>
    </lineage>
</organism>
<dbReference type="EMBL" id="JAWJWE010000036">
    <property type="protein sequence ID" value="KAK6629650.1"/>
    <property type="molecule type" value="Genomic_DNA"/>
</dbReference>
<dbReference type="AlphaFoldDB" id="A0AAN8P3A2"/>
<comment type="caution">
    <text evidence="1">The sequence shown here is derived from an EMBL/GenBank/DDBJ whole genome shotgun (WGS) entry which is preliminary data.</text>
</comment>
<evidence type="ECO:0000313" key="2">
    <source>
        <dbReference type="Proteomes" id="UP001372834"/>
    </source>
</evidence>
<name>A0AAN8P3A2_POLSC</name>
<protein>
    <submittedName>
        <fullName evidence="1">Uncharacterized protein</fullName>
    </submittedName>
</protein>
<evidence type="ECO:0000313" key="1">
    <source>
        <dbReference type="EMBL" id="KAK6629650.1"/>
    </source>
</evidence>
<reference evidence="1 2" key="1">
    <citation type="submission" date="2023-10" db="EMBL/GenBank/DDBJ databases">
        <title>Genomes of two closely related lineages of the louse Polyplax serrata with different host specificities.</title>
        <authorList>
            <person name="Martinu J."/>
            <person name="Tarabai H."/>
            <person name="Stefka J."/>
            <person name="Hypsa V."/>
        </authorList>
    </citation>
    <scope>NUCLEOTIDE SEQUENCE [LARGE SCALE GENOMIC DNA]</scope>
    <source>
        <strain evidence="1">HR10_N</strain>
    </source>
</reference>
<sequence>KERVTTKLNVDNMQIKWKKKLQLYSKGYKHTACTHVTAKLVFPASVHKWQRNHRVIGEMERANMMGPCESITSDESKYVSPQMKINFSA</sequence>
<proteinExistence type="predicted"/>
<dbReference type="Proteomes" id="UP001372834">
    <property type="component" value="Unassembled WGS sequence"/>
</dbReference>